<proteinExistence type="predicted"/>
<dbReference type="PANTHER" id="PTHR43179:SF7">
    <property type="entry name" value="RHAMNOSYLTRANSFERASE WBBL"/>
    <property type="match status" value="1"/>
</dbReference>
<dbReference type="InterPro" id="IPR029044">
    <property type="entry name" value="Nucleotide-diphossugar_trans"/>
</dbReference>
<dbReference type="SUPFAM" id="SSF53448">
    <property type="entry name" value="Nucleotide-diphospho-sugar transferases"/>
    <property type="match status" value="1"/>
</dbReference>
<dbReference type="KEGG" id="lby:Lbys_2635"/>
<name>E4RZQ4_LEAB4</name>
<dbReference type="eggNOG" id="COG1216">
    <property type="taxonomic scope" value="Bacteria"/>
</dbReference>
<dbReference type="OrthoDB" id="9771846at2"/>
<dbReference type="RefSeq" id="WP_013409334.1">
    <property type="nucleotide sequence ID" value="NC_014655.1"/>
</dbReference>
<evidence type="ECO:0000313" key="2">
    <source>
        <dbReference type="EMBL" id="ADQ18297.1"/>
    </source>
</evidence>
<reference key="1">
    <citation type="submission" date="2010-11" db="EMBL/GenBank/DDBJ databases">
        <title>The complete genome of Leadbetterella byssophila DSM 17132.</title>
        <authorList>
            <consortium name="US DOE Joint Genome Institute (JGI-PGF)"/>
            <person name="Lucas S."/>
            <person name="Copeland A."/>
            <person name="Lapidus A."/>
            <person name="Glavina del Rio T."/>
            <person name="Dalin E."/>
            <person name="Tice H."/>
            <person name="Bruce D."/>
            <person name="Goodwin L."/>
            <person name="Pitluck S."/>
            <person name="Kyrpides N."/>
            <person name="Mavromatis K."/>
            <person name="Ivanova N."/>
            <person name="Teshima H."/>
            <person name="Brettin T."/>
            <person name="Detter J.C."/>
            <person name="Han C."/>
            <person name="Tapia R."/>
            <person name="Land M."/>
            <person name="Hauser L."/>
            <person name="Markowitz V."/>
            <person name="Cheng J.-F."/>
            <person name="Hugenholtz P."/>
            <person name="Woyke T."/>
            <person name="Wu D."/>
            <person name="Tindall B."/>
            <person name="Pomrenke H.G."/>
            <person name="Brambilla E."/>
            <person name="Klenk H.-P."/>
            <person name="Eisen J.A."/>
        </authorList>
    </citation>
    <scope>NUCLEOTIDE SEQUENCE [LARGE SCALE GENOMIC DNA]</scope>
    <source>
        <strain>DSM 17132</strain>
    </source>
</reference>
<dbReference type="GO" id="GO:0016740">
    <property type="term" value="F:transferase activity"/>
    <property type="evidence" value="ECO:0007669"/>
    <property type="project" value="UniProtKB-KW"/>
</dbReference>
<dbReference type="HOGENOM" id="CLU_023845_3_0_10"/>
<dbReference type="AlphaFoldDB" id="E4RZQ4"/>
<evidence type="ECO:0000259" key="1">
    <source>
        <dbReference type="Pfam" id="PF00535"/>
    </source>
</evidence>
<sequence>MKILAVIVSYNFEPWLDRCLKSLKHPSTDVLVVDNASTDQTCTRIMRDFPEVVLLQNKKNLGFGAANNLGFEYALQNDYDTVFLVNQDTYLEFDTIEKLKQIGEKYPALGILSPLHYNGSGSELDFGFKSYTKLDDTIPAADIVPVNFINAAFWWIPTAVIQKVGGFSPLFPHYGEDVDYVNRLHYFGYKIAYIPQAKAFHCRENRPSSPEKLLHSEFLYYITEAVNLKRSVLSAYAYSVLAAGKKAILAPVKGQSPIPYLKMMIKLLTLPIQRFRNQSIQPGAYLNDIQRTKEKIPS</sequence>
<accession>E4RZQ4</accession>
<protein>
    <submittedName>
        <fullName evidence="2">Glycosyl transferase family 2</fullName>
    </submittedName>
</protein>
<keyword evidence="3" id="KW-1185">Reference proteome</keyword>
<dbReference type="EMBL" id="CP002305">
    <property type="protein sequence ID" value="ADQ18297.1"/>
    <property type="molecule type" value="Genomic_DNA"/>
</dbReference>
<organism evidence="2 3">
    <name type="scientific">Leadbetterella byssophila (strain DSM 17132 / JCM 16389 / KACC 11308 / NBRC 106382 / 4M15)</name>
    <dbReference type="NCBI Taxonomy" id="649349"/>
    <lineage>
        <taxon>Bacteria</taxon>
        <taxon>Pseudomonadati</taxon>
        <taxon>Bacteroidota</taxon>
        <taxon>Cytophagia</taxon>
        <taxon>Cytophagales</taxon>
        <taxon>Leadbetterellaceae</taxon>
        <taxon>Leadbetterella</taxon>
    </lineage>
</organism>
<dbReference type="Gene3D" id="3.90.550.10">
    <property type="entry name" value="Spore Coat Polysaccharide Biosynthesis Protein SpsA, Chain A"/>
    <property type="match status" value="1"/>
</dbReference>
<feature type="domain" description="Glycosyltransferase 2-like" evidence="1">
    <location>
        <begin position="6"/>
        <end position="112"/>
    </location>
</feature>
<dbReference type="CDD" id="cd04186">
    <property type="entry name" value="GT_2_like_c"/>
    <property type="match status" value="1"/>
</dbReference>
<dbReference type="CAZy" id="GT2">
    <property type="family name" value="Glycosyltransferase Family 2"/>
</dbReference>
<dbReference type="InterPro" id="IPR001173">
    <property type="entry name" value="Glyco_trans_2-like"/>
</dbReference>
<keyword evidence="2" id="KW-0808">Transferase</keyword>
<dbReference type="Proteomes" id="UP000007435">
    <property type="component" value="Chromosome"/>
</dbReference>
<gene>
    <name evidence="2" type="ordered locus">Lbys_2635</name>
</gene>
<dbReference type="PANTHER" id="PTHR43179">
    <property type="entry name" value="RHAMNOSYLTRANSFERASE WBBL"/>
    <property type="match status" value="1"/>
</dbReference>
<reference evidence="2 3" key="2">
    <citation type="journal article" date="2011" name="Stand. Genomic Sci.">
        <title>Complete genome sequence of Leadbetterella byssophila type strain (4M15).</title>
        <authorList>
            <person name="Abt B."/>
            <person name="Teshima H."/>
            <person name="Lucas S."/>
            <person name="Lapidus A."/>
            <person name="Del Rio T.G."/>
            <person name="Nolan M."/>
            <person name="Tice H."/>
            <person name="Cheng J.F."/>
            <person name="Pitluck S."/>
            <person name="Liolios K."/>
            <person name="Pagani I."/>
            <person name="Ivanova N."/>
            <person name="Mavromatis K."/>
            <person name="Pati A."/>
            <person name="Tapia R."/>
            <person name="Han C."/>
            <person name="Goodwin L."/>
            <person name="Chen A."/>
            <person name="Palaniappan K."/>
            <person name="Land M."/>
            <person name="Hauser L."/>
            <person name="Chang Y.J."/>
            <person name="Jeffries C.D."/>
            <person name="Rohde M."/>
            <person name="Goker M."/>
            <person name="Tindall B.J."/>
            <person name="Detter J.C."/>
            <person name="Woyke T."/>
            <person name="Bristow J."/>
            <person name="Eisen J.A."/>
            <person name="Markowitz V."/>
            <person name="Hugenholtz P."/>
            <person name="Klenk H.P."/>
            <person name="Kyrpides N.C."/>
        </authorList>
    </citation>
    <scope>NUCLEOTIDE SEQUENCE [LARGE SCALE GENOMIC DNA]</scope>
    <source>
        <strain evidence="3">DSM 17132 / JCM 16389 / KACC 11308 / NBRC 106382 / 4M15</strain>
    </source>
</reference>
<evidence type="ECO:0000313" key="3">
    <source>
        <dbReference type="Proteomes" id="UP000007435"/>
    </source>
</evidence>
<dbReference type="STRING" id="649349.Lbys_2635"/>
<dbReference type="Pfam" id="PF00535">
    <property type="entry name" value="Glycos_transf_2"/>
    <property type="match status" value="1"/>
</dbReference>